<reference evidence="1" key="1">
    <citation type="submission" date="2021-05" db="EMBL/GenBank/DDBJ databases">
        <title>Comparative genomics of three Colletotrichum scovillei strains and genetic complementation revealed genes involved fungal growth and virulence on chili pepper.</title>
        <authorList>
            <person name="Hsieh D.-K."/>
            <person name="Chuang S.-C."/>
            <person name="Chen C.-Y."/>
            <person name="Chao Y.-T."/>
            <person name="Lu M.-Y.J."/>
            <person name="Lee M.-H."/>
            <person name="Shih M.-C."/>
        </authorList>
    </citation>
    <scope>NUCLEOTIDE SEQUENCE</scope>
    <source>
        <strain evidence="1">Coll-153</strain>
    </source>
</reference>
<protein>
    <submittedName>
        <fullName evidence="1">Uncharacterized protein</fullName>
    </submittedName>
</protein>
<sequence length="40" mass="4432">MTQVKPVGSCGRGLRERTEFNRLIAAPPPSELYSILSFPI</sequence>
<keyword evidence="2" id="KW-1185">Reference proteome</keyword>
<evidence type="ECO:0000313" key="1">
    <source>
        <dbReference type="EMBL" id="KAG7058330.1"/>
    </source>
</evidence>
<dbReference type="AlphaFoldDB" id="A0A9P7UIH8"/>
<dbReference type="Proteomes" id="UP000699042">
    <property type="component" value="Unassembled WGS sequence"/>
</dbReference>
<dbReference type="EMBL" id="JAESDN010000001">
    <property type="protein sequence ID" value="KAG7058330.1"/>
    <property type="molecule type" value="Genomic_DNA"/>
</dbReference>
<name>A0A9P7UIH8_9PEZI</name>
<proteinExistence type="predicted"/>
<evidence type="ECO:0000313" key="2">
    <source>
        <dbReference type="Proteomes" id="UP000699042"/>
    </source>
</evidence>
<organism evidence="1 2">
    <name type="scientific">Colletotrichum scovillei</name>
    <dbReference type="NCBI Taxonomy" id="1209932"/>
    <lineage>
        <taxon>Eukaryota</taxon>
        <taxon>Fungi</taxon>
        <taxon>Dikarya</taxon>
        <taxon>Ascomycota</taxon>
        <taxon>Pezizomycotina</taxon>
        <taxon>Sordariomycetes</taxon>
        <taxon>Hypocreomycetidae</taxon>
        <taxon>Glomerellales</taxon>
        <taxon>Glomerellaceae</taxon>
        <taxon>Colletotrichum</taxon>
        <taxon>Colletotrichum acutatum species complex</taxon>
    </lineage>
</organism>
<accession>A0A9P7UIH8</accession>
<comment type="caution">
    <text evidence="1">The sequence shown here is derived from an EMBL/GenBank/DDBJ whole genome shotgun (WGS) entry which is preliminary data.</text>
</comment>
<gene>
    <name evidence="1" type="ORF">JMJ77_005707</name>
</gene>